<protein>
    <recommendedName>
        <fullName evidence="3">Retrotransposon Copia-like N-terminal domain-containing protein</fullName>
    </recommendedName>
</protein>
<keyword evidence="2" id="KW-1185">Reference proteome</keyword>
<accession>A0AAD8W3T3</accession>
<gene>
    <name evidence="1" type="ORF">QYE76_006133</name>
</gene>
<reference evidence="1" key="1">
    <citation type="submission" date="2023-07" db="EMBL/GenBank/DDBJ databases">
        <title>A chromosome-level genome assembly of Lolium multiflorum.</title>
        <authorList>
            <person name="Chen Y."/>
            <person name="Copetti D."/>
            <person name="Kolliker R."/>
            <person name="Studer B."/>
        </authorList>
    </citation>
    <scope>NUCLEOTIDE SEQUENCE</scope>
    <source>
        <strain evidence="1">02402/16</strain>
        <tissue evidence="1">Leaf</tissue>
    </source>
</reference>
<comment type="caution">
    <text evidence="1">The sequence shown here is derived from an EMBL/GenBank/DDBJ whole genome shotgun (WGS) entry which is preliminary data.</text>
</comment>
<proteinExistence type="predicted"/>
<sequence length="289" mass="32404">MNLLHKYIAIKESTKSAYIVQFRIRAIFPPDGLTTLFAMSDTSAASDVLGTMPTAASSGLPTGAVPSSSSGPFSIRNVDILTHVPVKLDYDGDKYAEWKTSMLAVLAQFDATDHVDEHRRPGHREEDEEEWRRVDVTIVLWIYTTMSDELLDEVMTAHGTAREVWAQLCNFFDYEDEHVTLDAGEELRYGAQGELSLDDYCWRLQALAEVLAERGEPVEDRVLTLLMLRGLSPRFQAMGARCLSAPPCPVSWRPSLGCTWRSTTRTMARAPCNEVSLRRPSAVITTHHR</sequence>
<name>A0AAD8W3T3_LOLMU</name>
<dbReference type="EMBL" id="JAUUTY010000005">
    <property type="protein sequence ID" value="KAK1631818.1"/>
    <property type="molecule type" value="Genomic_DNA"/>
</dbReference>
<evidence type="ECO:0008006" key="3">
    <source>
        <dbReference type="Google" id="ProtNLM"/>
    </source>
</evidence>
<dbReference type="PANTHER" id="PTHR47481">
    <property type="match status" value="1"/>
</dbReference>
<dbReference type="PANTHER" id="PTHR47481:SF41">
    <property type="entry name" value="COPIA-LIKE POLYPROTEIN_RETROTRANSPOSON"/>
    <property type="match status" value="1"/>
</dbReference>
<evidence type="ECO:0000313" key="1">
    <source>
        <dbReference type="EMBL" id="KAK1631818.1"/>
    </source>
</evidence>
<dbReference type="AlphaFoldDB" id="A0AAD8W3T3"/>
<organism evidence="1 2">
    <name type="scientific">Lolium multiflorum</name>
    <name type="common">Italian ryegrass</name>
    <name type="synonym">Lolium perenne subsp. multiflorum</name>
    <dbReference type="NCBI Taxonomy" id="4521"/>
    <lineage>
        <taxon>Eukaryota</taxon>
        <taxon>Viridiplantae</taxon>
        <taxon>Streptophyta</taxon>
        <taxon>Embryophyta</taxon>
        <taxon>Tracheophyta</taxon>
        <taxon>Spermatophyta</taxon>
        <taxon>Magnoliopsida</taxon>
        <taxon>Liliopsida</taxon>
        <taxon>Poales</taxon>
        <taxon>Poaceae</taxon>
        <taxon>BOP clade</taxon>
        <taxon>Pooideae</taxon>
        <taxon>Poodae</taxon>
        <taxon>Poeae</taxon>
        <taxon>Poeae Chloroplast Group 2 (Poeae type)</taxon>
        <taxon>Loliodinae</taxon>
        <taxon>Loliinae</taxon>
        <taxon>Lolium</taxon>
    </lineage>
</organism>
<dbReference type="Pfam" id="PF14223">
    <property type="entry name" value="Retrotran_gag_2"/>
    <property type="match status" value="1"/>
</dbReference>
<dbReference type="Proteomes" id="UP001231189">
    <property type="component" value="Unassembled WGS sequence"/>
</dbReference>
<evidence type="ECO:0000313" key="2">
    <source>
        <dbReference type="Proteomes" id="UP001231189"/>
    </source>
</evidence>